<gene>
    <name evidence="9" type="primary">Contig13043.g13906</name>
    <name evidence="9" type="ORF">STYLEM_2384</name>
</gene>
<dbReference type="GO" id="GO:0016020">
    <property type="term" value="C:membrane"/>
    <property type="evidence" value="ECO:0007669"/>
    <property type="project" value="UniProtKB-SubCell"/>
</dbReference>
<evidence type="ECO:0000256" key="5">
    <source>
        <dbReference type="ARBA" id="ARBA00022989"/>
    </source>
</evidence>
<keyword evidence="3" id="KW-0813">Transport</keyword>
<evidence type="ECO:0000256" key="6">
    <source>
        <dbReference type="ARBA" id="ARBA00023136"/>
    </source>
</evidence>
<evidence type="ECO:0000256" key="1">
    <source>
        <dbReference type="ARBA" id="ARBA00004141"/>
    </source>
</evidence>
<evidence type="ECO:0000256" key="3">
    <source>
        <dbReference type="ARBA" id="ARBA00022448"/>
    </source>
</evidence>
<feature type="transmembrane region" description="Helical" evidence="8">
    <location>
        <begin position="148"/>
        <end position="167"/>
    </location>
</feature>
<feature type="region of interest" description="Disordered" evidence="7">
    <location>
        <begin position="203"/>
        <end position="280"/>
    </location>
</feature>
<keyword evidence="5 8" id="KW-1133">Transmembrane helix</keyword>
<dbReference type="GO" id="GO:0022857">
    <property type="term" value="F:transmembrane transporter activity"/>
    <property type="evidence" value="ECO:0007669"/>
    <property type="project" value="InterPro"/>
</dbReference>
<comment type="subcellular location">
    <subcellularLocation>
        <location evidence="1">Membrane</location>
        <topology evidence="1">Multi-pass membrane protein</topology>
    </subcellularLocation>
</comment>
<dbReference type="InParanoid" id="A0A077ZU56"/>
<dbReference type="InterPro" id="IPR052221">
    <property type="entry name" value="SLC35F_Transporter"/>
</dbReference>
<feature type="transmembrane region" description="Helical" evidence="8">
    <location>
        <begin position="28"/>
        <end position="47"/>
    </location>
</feature>
<dbReference type="EMBL" id="CCKQ01002317">
    <property type="protein sequence ID" value="CDW73407.1"/>
    <property type="molecule type" value="Genomic_DNA"/>
</dbReference>
<evidence type="ECO:0000313" key="9">
    <source>
        <dbReference type="EMBL" id="CDW73407.1"/>
    </source>
</evidence>
<comment type="similarity">
    <text evidence="2">Belongs to the SLC35F solute transporter family.</text>
</comment>
<evidence type="ECO:0000256" key="8">
    <source>
        <dbReference type="SAM" id="Phobius"/>
    </source>
</evidence>
<dbReference type="Pfam" id="PF06027">
    <property type="entry name" value="SLC35F"/>
    <property type="match status" value="2"/>
</dbReference>
<dbReference type="Proteomes" id="UP000039865">
    <property type="component" value="Unassembled WGS sequence"/>
</dbReference>
<keyword evidence="4 8" id="KW-0812">Transmembrane</keyword>
<feature type="compositionally biased region" description="Polar residues" evidence="7">
    <location>
        <begin position="203"/>
        <end position="222"/>
    </location>
</feature>
<feature type="transmembrane region" description="Helical" evidence="8">
    <location>
        <begin position="96"/>
        <end position="116"/>
    </location>
</feature>
<dbReference type="PANTHER" id="PTHR14233">
    <property type="entry name" value="DUF914-RELATED"/>
    <property type="match status" value="1"/>
</dbReference>
<dbReference type="AlphaFoldDB" id="A0A077ZU56"/>
<proteinExistence type="inferred from homology"/>
<reference evidence="9 10" key="1">
    <citation type="submission" date="2014-06" db="EMBL/GenBank/DDBJ databases">
        <authorList>
            <person name="Swart Estienne"/>
        </authorList>
    </citation>
    <scope>NUCLEOTIDE SEQUENCE [LARGE SCALE GENOMIC DNA]</scope>
    <source>
        <strain evidence="9 10">130c</strain>
    </source>
</reference>
<name>A0A077ZU56_STYLE</name>
<keyword evidence="6 8" id="KW-0472">Membrane</keyword>
<keyword evidence="10" id="KW-1185">Reference proteome</keyword>
<evidence type="ECO:0000256" key="7">
    <source>
        <dbReference type="SAM" id="MobiDB-lite"/>
    </source>
</evidence>
<sequence length="353" mass="40069">MLLQVFSIPSALFLSIFFLKIKYRCNHYLSLLFCAAGVAFSLVNDIILNPRDNNNESTLDALYGDIMVLCGAFLYATQEYKEFNGIDHGDIYKVALYYFGFAFINFVSYTIIPFFVRRSGATLLNISNLTTIIWSMLSDIFLFNRPFYWMYVCAFGCELVAILVYSIKNPITNQELEQSQQQLTDLQTSAINKSILQSIKSGNIATNSPKHKSSQYSKSNNLKFEDSKNSQANGGRGDGGYNSSLLQSKNSKDANKQTGSFKQKNEHQQENRGSIKSRASSNYDELLQDQIFGGAASQTITMLKLQDQLRKNVKEHSNSLQNSTYDAVLQEDRDEYIKGNNQYQNKSRKYSQL</sequence>
<evidence type="ECO:0000313" key="10">
    <source>
        <dbReference type="Proteomes" id="UP000039865"/>
    </source>
</evidence>
<evidence type="ECO:0000256" key="4">
    <source>
        <dbReference type="ARBA" id="ARBA00022692"/>
    </source>
</evidence>
<evidence type="ECO:0000256" key="2">
    <source>
        <dbReference type="ARBA" id="ARBA00007863"/>
    </source>
</evidence>
<dbReference type="OrthoDB" id="434153at2759"/>
<organism evidence="9 10">
    <name type="scientific">Stylonychia lemnae</name>
    <name type="common">Ciliate</name>
    <dbReference type="NCBI Taxonomy" id="5949"/>
    <lineage>
        <taxon>Eukaryota</taxon>
        <taxon>Sar</taxon>
        <taxon>Alveolata</taxon>
        <taxon>Ciliophora</taxon>
        <taxon>Intramacronucleata</taxon>
        <taxon>Spirotrichea</taxon>
        <taxon>Stichotrichia</taxon>
        <taxon>Sporadotrichida</taxon>
        <taxon>Oxytrichidae</taxon>
        <taxon>Stylonychinae</taxon>
        <taxon>Stylonychia</taxon>
    </lineage>
</organism>
<dbReference type="InterPro" id="IPR009262">
    <property type="entry name" value="SLC35_F1/F2/F6"/>
</dbReference>
<feature type="transmembrane region" description="Helical" evidence="8">
    <location>
        <begin position="123"/>
        <end position="142"/>
    </location>
</feature>
<protein>
    <submittedName>
        <fullName evidence="9">Solute carrier family 35 member f2</fullName>
    </submittedName>
</protein>
<dbReference type="PANTHER" id="PTHR14233:SF4">
    <property type="entry name" value="SOLUTE CARRIER FAMILY 35 MEMBER F2"/>
    <property type="match status" value="1"/>
</dbReference>
<feature type="compositionally biased region" description="Polar residues" evidence="7">
    <location>
        <begin position="271"/>
        <end position="280"/>
    </location>
</feature>
<accession>A0A077ZU56</accession>